<evidence type="ECO:0000259" key="1">
    <source>
        <dbReference type="Pfam" id="PF02229"/>
    </source>
</evidence>
<feature type="domain" description="Transcriptional coactivator p15 (PC4) C-terminal" evidence="1">
    <location>
        <begin position="29"/>
        <end position="75"/>
    </location>
</feature>
<evidence type="ECO:0000313" key="3">
    <source>
        <dbReference type="Proteomes" id="UP001286174"/>
    </source>
</evidence>
<dbReference type="EMBL" id="JALBUR010000009">
    <property type="protein sequence ID" value="MDX8419452.1"/>
    <property type="molecule type" value="Genomic_DNA"/>
</dbReference>
<dbReference type="AlphaFoldDB" id="A0AB35U4Z5"/>
<dbReference type="Proteomes" id="UP001286174">
    <property type="component" value="Unassembled WGS sequence"/>
</dbReference>
<dbReference type="RefSeq" id="WP_108774219.1">
    <property type="nucleotide sequence ID" value="NZ_JALBUR010000009.1"/>
</dbReference>
<dbReference type="GO" id="GO:0003677">
    <property type="term" value="F:DNA binding"/>
    <property type="evidence" value="ECO:0007669"/>
    <property type="project" value="InterPro"/>
</dbReference>
<reference evidence="2 3" key="1">
    <citation type="submission" date="2022-03" db="EMBL/GenBank/DDBJ databases">
        <title>Novel taxa within the pig intestine.</title>
        <authorList>
            <person name="Wylensek D."/>
            <person name="Bishof K."/>
            <person name="Afrizal A."/>
            <person name="Clavel T."/>
        </authorList>
    </citation>
    <scope>NUCLEOTIDE SEQUENCE [LARGE SCALE GENOMIC DNA]</scope>
    <source>
        <strain evidence="2 3">CLA-KB-P133</strain>
    </source>
</reference>
<dbReference type="InterPro" id="IPR003173">
    <property type="entry name" value="PC4_C"/>
</dbReference>
<gene>
    <name evidence="2" type="ORF">MOZ60_05010</name>
</gene>
<proteinExistence type="predicted"/>
<dbReference type="Pfam" id="PF02229">
    <property type="entry name" value="PC4"/>
    <property type="match status" value="1"/>
</dbReference>
<protein>
    <submittedName>
        <fullName evidence="2">PC4/YdbC family ssDNA-binding protein</fullName>
    </submittedName>
</protein>
<accession>A0AB35U4Z5</accession>
<name>A0AB35U4Z5_9FIRM</name>
<comment type="caution">
    <text evidence="2">The sequence shown here is derived from an EMBL/GenBank/DDBJ whole genome shotgun (WGS) entry which is preliminary data.</text>
</comment>
<evidence type="ECO:0000313" key="2">
    <source>
        <dbReference type="EMBL" id="MDX8419452.1"/>
    </source>
</evidence>
<sequence>MADSEFHYDIEQSFGTVSKKEARTGSVYTKELNLISYNDGEPVYDLRNWSKMSDGTRRMGKGITFTLDELKELKNLLNDMQDLED</sequence>
<organism evidence="2 3">
    <name type="scientific">Grylomicrobium aquisgranensis</name>
    <dbReference type="NCBI Taxonomy" id="2926318"/>
    <lineage>
        <taxon>Bacteria</taxon>
        <taxon>Bacillati</taxon>
        <taxon>Bacillota</taxon>
        <taxon>Erysipelotrichia</taxon>
        <taxon>Erysipelotrichales</taxon>
        <taxon>Erysipelotrichaceae</taxon>
        <taxon>Grylomicrobium</taxon>
    </lineage>
</organism>
<dbReference type="Gene3D" id="2.30.31.70">
    <property type="match status" value="1"/>
</dbReference>
<keyword evidence="3" id="KW-1185">Reference proteome</keyword>
<dbReference type="GO" id="GO:0006355">
    <property type="term" value="P:regulation of DNA-templated transcription"/>
    <property type="evidence" value="ECO:0007669"/>
    <property type="project" value="InterPro"/>
</dbReference>